<dbReference type="AlphaFoldDB" id="A0A517ZU04"/>
<proteinExistence type="predicted"/>
<feature type="domain" description="Cytochrome C Planctomycete-type" evidence="6">
    <location>
        <begin position="61"/>
        <end position="117"/>
    </location>
</feature>
<dbReference type="Pfam" id="PF00400">
    <property type="entry name" value="WD40"/>
    <property type="match status" value="3"/>
</dbReference>
<feature type="chain" id="PRO_5022081338" evidence="5">
    <location>
        <begin position="35"/>
        <end position="911"/>
    </location>
</feature>
<protein>
    <submittedName>
        <fullName evidence="7">Chromosome partition protein Smc</fullName>
    </submittedName>
</protein>
<dbReference type="PROSITE" id="PS50294">
    <property type="entry name" value="WD_REPEATS_REGION"/>
    <property type="match status" value="2"/>
</dbReference>
<dbReference type="Gene3D" id="2.130.10.10">
    <property type="entry name" value="YVTN repeat-like/Quinoprotein amine dehydrogenase"/>
    <property type="match status" value="2"/>
</dbReference>
<dbReference type="SMART" id="SM00320">
    <property type="entry name" value="WD40"/>
    <property type="match status" value="7"/>
</dbReference>
<dbReference type="Pfam" id="PF07635">
    <property type="entry name" value="PSCyt1"/>
    <property type="match status" value="1"/>
</dbReference>
<keyword evidence="2" id="KW-0677">Repeat</keyword>
<evidence type="ECO:0000313" key="8">
    <source>
        <dbReference type="Proteomes" id="UP000319383"/>
    </source>
</evidence>
<dbReference type="InterPro" id="IPR015943">
    <property type="entry name" value="WD40/YVTN_repeat-like_dom_sf"/>
</dbReference>
<feature type="repeat" description="WD" evidence="3">
    <location>
        <begin position="395"/>
        <end position="426"/>
    </location>
</feature>
<evidence type="ECO:0000256" key="4">
    <source>
        <dbReference type="SAM" id="Coils"/>
    </source>
</evidence>
<dbReference type="InterPro" id="IPR001680">
    <property type="entry name" value="WD40_rpt"/>
</dbReference>
<feature type="repeat" description="WD" evidence="3">
    <location>
        <begin position="311"/>
        <end position="352"/>
    </location>
</feature>
<feature type="coiled-coil region" evidence="4">
    <location>
        <begin position="817"/>
        <end position="900"/>
    </location>
</feature>
<dbReference type="CDD" id="cd00200">
    <property type="entry name" value="WD40"/>
    <property type="match status" value="1"/>
</dbReference>
<dbReference type="PROSITE" id="PS50082">
    <property type="entry name" value="WD_REPEATS_2"/>
    <property type="match status" value="3"/>
</dbReference>
<feature type="signal peptide" evidence="5">
    <location>
        <begin position="1"/>
        <end position="34"/>
    </location>
</feature>
<dbReference type="InterPro" id="IPR011429">
    <property type="entry name" value="Cyt_c_Planctomycete-type"/>
</dbReference>
<feature type="coiled-coil region" evidence="4">
    <location>
        <begin position="720"/>
        <end position="761"/>
    </location>
</feature>
<accession>A0A517ZU04</accession>
<keyword evidence="5" id="KW-0732">Signal</keyword>
<dbReference type="PANTHER" id="PTHR19848">
    <property type="entry name" value="WD40 REPEAT PROTEIN"/>
    <property type="match status" value="1"/>
</dbReference>
<evidence type="ECO:0000256" key="3">
    <source>
        <dbReference type="PROSITE-ProRule" id="PRU00221"/>
    </source>
</evidence>
<dbReference type="PANTHER" id="PTHR19848:SF8">
    <property type="entry name" value="F-BOX AND WD REPEAT DOMAIN CONTAINING 7"/>
    <property type="match status" value="1"/>
</dbReference>
<reference evidence="7 8" key="1">
    <citation type="submission" date="2019-02" db="EMBL/GenBank/DDBJ databases">
        <title>Deep-cultivation of Planctomycetes and their phenomic and genomic characterization uncovers novel biology.</title>
        <authorList>
            <person name="Wiegand S."/>
            <person name="Jogler M."/>
            <person name="Boedeker C."/>
            <person name="Pinto D."/>
            <person name="Vollmers J."/>
            <person name="Rivas-Marin E."/>
            <person name="Kohn T."/>
            <person name="Peeters S.H."/>
            <person name="Heuer A."/>
            <person name="Rast P."/>
            <person name="Oberbeckmann S."/>
            <person name="Bunk B."/>
            <person name="Jeske O."/>
            <person name="Meyerdierks A."/>
            <person name="Storesund J.E."/>
            <person name="Kallscheuer N."/>
            <person name="Luecker S."/>
            <person name="Lage O.M."/>
            <person name="Pohl T."/>
            <person name="Merkel B.J."/>
            <person name="Hornburger P."/>
            <person name="Mueller R.-W."/>
            <person name="Bruemmer F."/>
            <person name="Labrenz M."/>
            <person name="Spormann A.M."/>
            <person name="Op den Camp H."/>
            <person name="Overmann J."/>
            <person name="Amann R."/>
            <person name="Jetten M.S.M."/>
            <person name="Mascher T."/>
            <person name="Medema M.H."/>
            <person name="Devos D.P."/>
            <person name="Kaster A.-K."/>
            <person name="Ovreas L."/>
            <person name="Rohde M."/>
            <person name="Galperin M.Y."/>
            <person name="Jogler C."/>
        </authorList>
    </citation>
    <scope>NUCLEOTIDE SEQUENCE [LARGE SCALE GENOMIC DNA]</scope>
    <source>
        <strain evidence="7 8">Mal52</strain>
    </source>
</reference>
<organism evidence="7 8">
    <name type="scientific">Symmachiella dynata</name>
    <dbReference type="NCBI Taxonomy" id="2527995"/>
    <lineage>
        <taxon>Bacteria</taxon>
        <taxon>Pseudomonadati</taxon>
        <taxon>Planctomycetota</taxon>
        <taxon>Planctomycetia</taxon>
        <taxon>Planctomycetales</taxon>
        <taxon>Planctomycetaceae</taxon>
        <taxon>Symmachiella</taxon>
    </lineage>
</organism>
<dbReference type="InterPro" id="IPR019775">
    <property type="entry name" value="WD40_repeat_CS"/>
</dbReference>
<dbReference type="RefSeq" id="WP_145378498.1">
    <property type="nucleotide sequence ID" value="NZ_CP036276.1"/>
</dbReference>
<keyword evidence="4" id="KW-0175">Coiled coil</keyword>
<evidence type="ECO:0000256" key="5">
    <source>
        <dbReference type="SAM" id="SignalP"/>
    </source>
</evidence>
<evidence type="ECO:0000259" key="6">
    <source>
        <dbReference type="Pfam" id="PF07635"/>
    </source>
</evidence>
<dbReference type="SUPFAM" id="SSF50978">
    <property type="entry name" value="WD40 repeat-like"/>
    <property type="match status" value="1"/>
</dbReference>
<sequence precursor="true">MLNFSKHQTAKRSMIRLVVAMSVVTATLATVAQAADKKPAGDKAPKINFIDHVLPILRQKCGSCHNTDKKTADLDLTSYIGTMQGGGSGPVIEPGAASESYLFELITHQAEPKMPPDSEKMPAEMLAVIEKWIDGGALETAGSKAMAPKKPKFDFSLKGAPTGKPEGPPPMPGRLNLEPVVHTERTTAVTALATSPWAPLVAVSGQQQVLLYHSQTLAFLGTLPFPEGVPHVLKFSSTGDLLLAAGGRGGASGRVVVWNIKTGERVIEVGDELDAVLAADISADQTMVALGGPARVVRIYSTADGSLLHELKKHTDWIYSIAFSPDGVLLATGDRNGGMFVWEGYTAREYASLRGHSAAITGLSWRSDSNILASSSEDGGIRLWEMENGGNVKTWSAHGGGAAAVEFTRDGRLVSCGRDRTAKLWDQAGKQLLAFPSFPDIALRITHCDETNHVIAGDWSGAIHVWNAADGKPVGDLTMNPATLAERLTMAEQQLAAQQAELKKQTDANTAAQAAATKATADVAVAKKAVADTQAQHNQAVEAAKAAKAAVDAATAEHQTVAKTMATLEPLVPLLKESATKAQEAAAKNPEDKELAAAVAQLAEQMTKNSAALVAATKALPEKAAVLEKSKQALVAADKQVVDTKAAFDAAGKQLATVEPLLKPAVDKAAATQQAVNAVTAQVATSQAAVARWQNEIEFTKKLTVLAEVKANHAQLAGVAAEAAAELKSSEEQLAQANTGVATAEANVQAANTTVQQTKDAIAAATAQEATTTTTIATLDATVASLNETAAKAAQAVEKSGGDADVAAIAAQVKVVVDKKNADLAAAKKSLEETKAALAKAKTDLVAAEKNAVAMVAALEAAKKVVVDQNAAVQVAKDKFAAAKQAADAAEQLVEKTQDEVKGHPQLAGKA</sequence>
<dbReference type="Proteomes" id="UP000319383">
    <property type="component" value="Chromosome"/>
</dbReference>
<feature type="repeat" description="WD" evidence="3">
    <location>
        <begin position="353"/>
        <end position="394"/>
    </location>
</feature>
<evidence type="ECO:0000256" key="1">
    <source>
        <dbReference type="ARBA" id="ARBA00022574"/>
    </source>
</evidence>
<evidence type="ECO:0000313" key="7">
    <source>
        <dbReference type="EMBL" id="QDU45967.1"/>
    </source>
</evidence>
<keyword evidence="1 3" id="KW-0853">WD repeat</keyword>
<evidence type="ECO:0000256" key="2">
    <source>
        <dbReference type="ARBA" id="ARBA00022737"/>
    </source>
</evidence>
<dbReference type="EMBL" id="CP036276">
    <property type="protein sequence ID" value="QDU45967.1"/>
    <property type="molecule type" value="Genomic_DNA"/>
</dbReference>
<name>A0A517ZU04_9PLAN</name>
<keyword evidence="8" id="KW-1185">Reference proteome</keyword>
<dbReference type="PROSITE" id="PS00678">
    <property type="entry name" value="WD_REPEATS_1"/>
    <property type="match status" value="1"/>
</dbReference>
<dbReference type="KEGG" id="sdyn:Mal52_44640"/>
<dbReference type="InterPro" id="IPR036322">
    <property type="entry name" value="WD40_repeat_dom_sf"/>
</dbReference>
<gene>
    <name evidence="7" type="primary">smc_7</name>
    <name evidence="7" type="ORF">Mal52_44640</name>
</gene>